<gene>
    <name evidence="2" type="ORF">AWB79_03883</name>
</gene>
<feature type="compositionally biased region" description="Basic and acidic residues" evidence="1">
    <location>
        <begin position="296"/>
        <end position="355"/>
    </location>
</feature>
<dbReference type="EMBL" id="FCOA02000012">
    <property type="protein sequence ID" value="SAK70976.1"/>
    <property type="molecule type" value="Genomic_DNA"/>
</dbReference>
<proteinExistence type="predicted"/>
<feature type="region of interest" description="Disordered" evidence="1">
    <location>
        <begin position="296"/>
        <end position="375"/>
    </location>
</feature>
<feature type="compositionally biased region" description="Basic and acidic residues" evidence="1">
    <location>
        <begin position="173"/>
        <end position="187"/>
    </location>
</feature>
<dbReference type="STRING" id="1777140.AWB79_03883"/>
<dbReference type="Proteomes" id="UP000054851">
    <property type="component" value="Unassembled WGS sequence"/>
</dbReference>
<keyword evidence="3" id="KW-1185">Reference proteome</keyword>
<evidence type="ECO:0000256" key="1">
    <source>
        <dbReference type="SAM" id="MobiDB-lite"/>
    </source>
</evidence>
<organism evidence="2 3">
    <name type="scientific">Caballeronia hypogeia</name>
    <dbReference type="NCBI Taxonomy" id="1777140"/>
    <lineage>
        <taxon>Bacteria</taxon>
        <taxon>Pseudomonadati</taxon>
        <taxon>Pseudomonadota</taxon>
        <taxon>Betaproteobacteria</taxon>
        <taxon>Burkholderiales</taxon>
        <taxon>Burkholderiaceae</taxon>
        <taxon>Caballeronia</taxon>
    </lineage>
</organism>
<dbReference type="AlphaFoldDB" id="A0A158BMJ0"/>
<dbReference type="RefSeq" id="WP_157695807.1">
    <property type="nucleotide sequence ID" value="NZ_FCOA02000012.1"/>
</dbReference>
<sequence length="424" mass="46120">MTETLIAVEGNLRLPTLRPLTHPSLSFGQQWLPARARPVRSQTEIELFGARLETGYVAALSLSDTDSPYSAVSLWGVFVKEEMSHGMLSLREVLKRPAADPLVEPIHLAVAAPVAAGTRKSFFSKPVAAAISIASAGFILWMIFGTEPGSSRKTPSSVPDARAQVGAQQATPEVDRPRSVGKTTKDDPVVTRTETVPAVVDAGIDSEKSATASGANPAKTDVDLAAERAARREAVRMEAARREAVRLEAAHREAAKREAKKQEIASRAAAKREARKLELEKRETARREALARKAAKREAAHREAMARAAERRETMARESARREAAKREAMAMARETVRRKAAEREAMASDRESGMRRAALHAPVQREPAASERLKSVRATSVDIARNQSARTTDSLNAATLYEMLQHSPTLDSNATSRSTANTQ</sequence>
<feature type="region of interest" description="Disordered" evidence="1">
    <location>
        <begin position="150"/>
        <end position="187"/>
    </location>
</feature>
<protein>
    <recommendedName>
        <fullName evidence="4">TolA protein</fullName>
    </recommendedName>
</protein>
<reference evidence="2" key="1">
    <citation type="submission" date="2016-01" db="EMBL/GenBank/DDBJ databases">
        <authorList>
            <person name="Peeters C."/>
        </authorList>
    </citation>
    <scope>NUCLEOTIDE SEQUENCE</scope>
    <source>
        <strain evidence="2">LMG 29322</strain>
    </source>
</reference>
<name>A0A158BMJ0_9BURK</name>
<accession>A0A158BMJ0</accession>
<comment type="caution">
    <text evidence="2">The sequence shown here is derived from an EMBL/GenBank/DDBJ whole genome shotgun (WGS) entry which is preliminary data.</text>
</comment>
<evidence type="ECO:0000313" key="2">
    <source>
        <dbReference type="EMBL" id="SAK70976.1"/>
    </source>
</evidence>
<evidence type="ECO:0000313" key="3">
    <source>
        <dbReference type="Proteomes" id="UP000054851"/>
    </source>
</evidence>
<evidence type="ECO:0008006" key="4">
    <source>
        <dbReference type="Google" id="ProtNLM"/>
    </source>
</evidence>
<dbReference type="OrthoDB" id="9005022at2"/>